<dbReference type="AlphaFoldDB" id="A0A2N7L4T6"/>
<feature type="chain" id="PRO_5014970280" evidence="1">
    <location>
        <begin position="19"/>
        <end position="285"/>
    </location>
</feature>
<evidence type="ECO:0000256" key="1">
    <source>
        <dbReference type="SAM" id="SignalP"/>
    </source>
</evidence>
<dbReference type="RefSeq" id="WP_102392266.1">
    <property type="nucleotide sequence ID" value="NZ_MDAL01000060.1"/>
</dbReference>
<sequence>MRSSVYISIFFLLCSALAVNLAVDHFFSTPSVVSAPVYEAEPALIDAMDESPDLMDYVEYLMSGPSDRNAMKFIGTIEESSDVNPAQQNMNQRALAIVSMMQSADIPPVFQGTRLEHSDVNPSQQNINQSLLAIASRVESAEIPEMSHTPKLKNCDDKEAMREFVNKGCIRIIQVNGDRPVSGNTELDEAFEACYQSVKQKGHFYSQAHCNSAYRRMAAFCRFNPAVGKDNAVCQHLSRLESLESAARLEGIENFDWSRQIEITRPSIKQMHSNINENIRDAKSK</sequence>
<feature type="signal peptide" evidence="1">
    <location>
        <begin position="1"/>
        <end position="18"/>
    </location>
</feature>
<organism evidence="2 3">
    <name type="scientific">Enterovibrio norvegicus</name>
    <dbReference type="NCBI Taxonomy" id="188144"/>
    <lineage>
        <taxon>Bacteria</taxon>
        <taxon>Pseudomonadati</taxon>
        <taxon>Pseudomonadota</taxon>
        <taxon>Gammaproteobacteria</taxon>
        <taxon>Vibrionales</taxon>
        <taxon>Vibrionaceae</taxon>
        <taxon>Enterovibrio</taxon>
    </lineage>
</organism>
<proteinExistence type="predicted"/>
<gene>
    <name evidence="2" type="ORF">BCT23_07890</name>
</gene>
<name>A0A2N7L4T6_9GAMM</name>
<reference evidence="3" key="1">
    <citation type="submission" date="2016-07" db="EMBL/GenBank/DDBJ databases">
        <title>Nontailed viruses are major unrecognized killers of bacteria in the ocean.</title>
        <authorList>
            <person name="Kauffman K."/>
            <person name="Hussain F."/>
            <person name="Yang J."/>
            <person name="Arevalo P."/>
            <person name="Brown J."/>
            <person name="Cutler M."/>
            <person name="Kelly L."/>
            <person name="Polz M.F."/>
        </authorList>
    </citation>
    <scope>NUCLEOTIDE SEQUENCE [LARGE SCALE GENOMIC DNA]</scope>
    <source>
        <strain evidence="3">10N.261.45.A10</strain>
    </source>
</reference>
<evidence type="ECO:0000313" key="2">
    <source>
        <dbReference type="EMBL" id="PMN88331.1"/>
    </source>
</evidence>
<dbReference type="Proteomes" id="UP000235387">
    <property type="component" value="Unassembled WGS sequence"/>
</dbReference>
<keyword evidence="1" id="KW-0732">Signal</keyword>
<dbReference type="EMBL" id="MDAL01000060">
    <property type="protein sequence ID" value="PMN88331.1"/>
    <property type="molecule type" value="Genomic_DNA"/>
</dbReference>
<protein>
    <submittedName>
        <fullName evidence="2">Uncharacterized protein</fullName>
    </submittedName>
</protein>
<evidence type="ECO:0000313" key="3">
    <source>
        <dbReference type="Proteomes" id="UP000235387"/>
    </source>
</evidence>
<accession>A0A2N7L4T6</accession>
<comment type="caution">
    <text evidence="2">The sequence shown here is derived from an EMBL/GenBank/DDBJ whole genome shotgun (WGS) entry which is preliminary data.</text>
</comment>